<reference evidence="2" key="1">
    <citation type="submission" date="2017-03" db="EMBL/GenBank/DDBJ databases">
        <title>Novel pathways for hydrocarbon cycling and metabolic interdependencies in hydrothermal sediment communities.</title>
        <authorList>
            <person name="Dombrowski N."/>
            <person name="Seitz K."/>
            <person name="Teske A."/>
            <person name="Baker B."/>
        </authorList>
    </citation>
    <scope>NUCLEOTIDE SEQUENCE [LARGE SCALE GENOMIC DNA]</scope>
</reference>
<organism evidence="1 2">
    <name type="scientific">Candidatus Coatesbacteria bacterium 4484_99</name>
    <dbReference type="NCBI Taxonomy" id="1970774"/>
    <lineage>
        <taxon>Bacteria</taxon>
        <taxon>Candidatus Coatesiibacteriota</taxon>
    </lineage>
</organism>
<gene>
    <name evidence="1" type="ORF">B6D57_01725</name>
</gene>
<proteinExistence type="predicted"/>
<comment type="caution">
    <text evidence="1">The sequence shown here is derived from an EMBL/GenBank/DDBJ whole genome shotgun (WGS) entry which is preliminary data.</text>
</comment>
<dbReference type="Proteomes" id="UP000192611">
    <property type="component" value="Unassembled WGS sequence"/>
</dbReference>
<dbReference type="AlphaFoldDB" id="A0A1W9S252"/>
<name>A0A1W9S252_9BACT</name>
<protein>
    <submittedName>
        <fullName evidence="1">Uncharacterized protein</fullName>
    </submittedName>
</protein>
<sequence length="153" mass="16677">MMSKFIIIIVVLLPSVIALAEGGGMVLYPLSGHLWTFEKPMVINASITLADGSVVEGGFATFTSNLYVMPDKGNEAVIVSLEDMASIDRHGRRGIHITLKDGTVIKGKWASSPVSAKAVFIHSVDDNNGYILSLDNRLYHVDKEERIVSLSFE</sequence>
<evidence type="ECO:0000313" key="1">
    <source>
        <dbReference type="EMBL" id="OQX90893.1"/>
    </source>
</evidence>
<accession>A0A1W9S252</accession>
<dbReference type="EMBL" id="NATQ01000022">
    <property type="protein sequence ID" value="OQX90893.1"/>
    <property type="molecule type" value="Genomic_DNA"/>
</dbReference>
<evidence type="ECO:0000313" key="2">
    <source>
        <dbReference type="Proteomes" id="UP000192611"/>
    </source>
</evidence>